<feature type="domain" description="MrpA C-terminal/MbhE" evidence="14">
    <location>
        <begin position="680"/>
        <end position="757"/>
    </location>
</feature>
<feature type="transmembrane region" description="Helical" evidence="10">
    <location>
        <begin position="616"/>
        <end position="636"/>
    </location>
</feature>
<keyword evidence="4" id="KW-1003">Cell membrane</keyword>
<keyword evidence="3" id="KW-0050">Antiport</keyword>
<comment type="subcellular location">
    <subcellularLocation>
        <location evidence="1">Cell membrane</location>
        <topology evidence="1">Multi-pass membrane protein</topology>
    </subcellularLocation>
    <subcellularLocation>
        <location evidence="9">Membrane</location>
        <topology evidence="9">Multi-pass membrane protein</topology>
    </subcellularLocation>
</comment>
<dbReference type="InterPro" id="IPR046806">
    <property type="entry name" value="MrpA_C/MbhE"/>
</dbReference>
<dbReference type="EMBL" id="CP076448">
    <property type="protein sequence ID" value="QXM23814.1"/>
    <property type="molecule type" value="Genomic_DNA"/>
</dbReference>
<keyword evidence="8 10" id="KW-0472">Membrane</keyword>
<keyword evidence="7" id="KW-0406">Ion transport</keyword>
<dbReference type="Pfam" id="PF13244">
    <property type="entry name" value="MbhD"/>
    <property type="match status" value="1"/>
</dbReference>
<feature type="transmembrane region" description="Helical" evidence="10">
    <location>
        <begin position="101"/>
        <end position="120"/>
    </location>
</feature>
<dbReference type="InterPro" id="IPR050616">
    <property type="entry name" value="CPA3_Na-H_Antiporter_A"/>
</dbReference>
<protein>
    <submittedName>
        <fullName evidence="15">DUF4040 domain-containing protein</fullName>
    </submittedName>
</protein>
<dbReference type="KEGG" id="elio:KO353_10935"/>
<dbReference type="InterPro" id="IPR001750">
    <property type="entry name" value="ND/Mrp_TM"/>
</dbReference>
<dbReference type="Pfam" id="PF00361">
    <property type="entry name" value="Proton_antipo_M"/>
    <property type="match status" value="1"/>
</dbReference>
<evidence type="ECO:0000256" key="10">
    <source>
        <dbReference type="SAM" id="Phobius"/>
    </source>
</evidence>
<feature type="transmembrane region" description="Helical" evidence="10">
    <location>
        <begin position="495"/>
        <end position="515"/>
    </location>
</feature>
<feature type="transmembrane region" description="Helical" evidence="10">
    <location>
        <begin position="642"/>
        <end position="661"/>
    </location>
</feature>
<dbReference type="PANTHER" id="PTHR43373">
    <property type="entry name" value="NA(+)/H(+) ANTIPORTER SUBUNIT"/>
    <property type="match status" value="1"/>
</dbReference>
<sequence length="770" mass="79904">MLTVVLAPFAAALLAPLIVSRLRDRAALVLALVPASLFAWAMANLGEAFPGRIEATPWVPGLSVSLSFNLDGLSALFTLLITGIGTLVVLYAGGYLAGHVMLGRFFAILFAFMGAMLGVVLSDNMIALFVFWELTSLASYLLVGFEAAKPHARRSALQALLITGTGGLALLAGMILLAEAGGSWELSDLALAKSWLQASPLYGPALVLVLVGCFTKSAQWPFHSWLPGAMAAPTPVSAYLHSATMVKAGVYLLARLEPALGGTDVWLVSLGLVGGITMLMGAVFALLETDLKLVLAWTTVAALGTLVFLLAPSFEPSVKAAMAFLLVHALYKGALFMTAGNLDHEAGTRDLTRLRGLARAMPLTFAAAAMAAFSMAGLPASLGWVAKELIGLAKASDEIGLTLTAATAANAAGFAVACIAGLRPYLGQASEAAAEAHEAPWTMLAGPLLLGALGLVFGMAPQLAADLLIAPAAAAVLGTKPALEITLFKGFDWKFLLTLATFAAGAAIYLAWVRFGAEARARSAPVLERGPDRGYDHLLAGLAAFASWLTRLMQPGLLHRYVAATFAVVGLVVIAGAFRGPFALAPLGDGGKLIEWVVIVLTAAAALATALATTRLLAVTALGMVGLGVAMIFMLWSAPDLAITQFMVETLIVVILALILIRLPGFRITSEADRPGPGTIMIAAGAGVLVAVLMLGVLAEPFDPRLAEWFGANAVPGGLGRNVVNVILVDFRALDTLGEITVVVAAALGGIAAMMRFGRRRADAGGREDR</sequence>
<evidence type="ECO:0000256" key="2">
    <source>
        <dbReference type="ARBA" id="ARBA00022448"/>
    </source>
</evidence>
<keyword evidence="6 10" id="KW-1133">Transmembrane helix</keyword>
<evidence type="ECO:0000256" key="5">
    <source>
        <dbReference type="ARBA" id="ARBA00022692"/>
    </source>
</evidence>
<dbReference type="GO" id="GO:0006811">
    <property type="term" value="P:monoatomic ion transport"/>
    <property type="evidence" value="ECO:0007669"/>
    <property type="project" value="UniProtKB-KW"/>
</dbReference>
<evidence type="ECO:0000256" key="8">
    <source>
        <dbReference type="ARBA" id="ARBA00023136"/>
    </source>
</evidence>
<feature type="domain" description="NADH-Ubiquinone oxidoreductase (complex I) chain 5 N-terminal" evidence="12">
    <location>
        <begin position="61"/>
        <end position="106"/>
    </location>
</feature>
<evidence type="ECO:0000259" key="14">
    <source>
        <dbReference type="Pfam" id="PF20501"/>
    </source>
</evidence>
<feature type="transmembrane region" description="Helical" evidence="10">
    <location>
        <begin position="198"/>
        <end position="215"/>
    </location>
</feature>
<dbReference type="PANTHER" id="PTHR43373:SF1">
    <property type="entry name" value="NA(+)_H(+) ANTIPORTER SUBUNIT A"/>
    <property type="match status" value="1"/>
</dbReference>
<evidence type="ECO:0000313" key="15">
    <source>
        <dbReference type="EMBL" id="QXM23814.1"/>
    </source>
</evidence>
<keyword evidence="2" id="KW-0813">Transport</keyword>
<feature type="domain" description="MrpA C-terminal/MbhD" evidence="13">
    <location>
        <begin position="600"/>
        <end position="664"/>
    </location>
</feature>
<evidence type="ECO:0000256" key="7">
    <source>
        <dbReference type="ARBA" id="ARBA00023065"/>
    </source>
</evidence>
<dbReference type="Pfam" id="PF20501">
    <property type="entry name" value="MbhE"/>
    <property type="match status" value="1"/>
</dbReference>
<gene>
    <name evidence="15" type="ORF">KO353_10935</name>
</gene>
<name>A0A975YIQ0_9PROT</name>
<reference evidence="15" key="1">
    <citation type="submission" date="2021-06" db="EMBL/GenBank/DDBJ databases">
        <title>Elioraea tepida, sp. nov., a moderately thermophilic aerobic anoxygenic phototrophic bacterium isolated from an alkaline siliceous hot spring mat community in Yellowstone National Park, WY, USA.</title>
        <authorList>
            <person name="Saini M.K."/>
            <person name="Yoshida S."/>
            <person name="Sebastian A."/>
            <person name="Hirose S."/>
            <person name="Hara E."/>
            <person name="Tamaki H."/>
            <person name="Soulier N.T."/>
            <person name="Albert I."/>
            <person name="Hanada S."/>
            <person name="Bryant D.A."/>
            <person name="Tank M."/>
        </authorList>
    </citation>
    <scope>NUCLEOTIDE SEQUENCE</scope>
    <source>
        <strain evidence="15">MS-P2</strain>
    </source>
</reference>
<proteinExistence type="predicted"/>
<feature type="transmembrane region" description="Helical" evidence="10">
    <location>
        <begin position="438"/>
        <end position="457"/>
    </location>
</feature>
<dbReference type="Pfam" id="PF00662">
    <property type="entry name" value="Proton_antipo_N"/>
    <property type="match status" value="1"/>
</dbReference>
<feature type="transmembrane region" description="Helical" evidence="10">
    <location>
        <begin position="157"/>
        <end position="178"/>
    </location>
</feature>
<feature type="transmembrane region" description="Helical" evidence="10">
    <location>
        <begin position="561"/>
        <end position="581"/>
    </location>
</feature>
<keyword evidence="16" id="KW-1185">Reference proteome</keyword>
<feature type="transmembrane region" description="Helical" evidence="10">
    <location>
        <begin position="294"/>
        <end position="314"/>
    </location>
</feature>
<dbReference type="InterPro" id="IPR001516">
    <property type="entry name" value="Proton_antipo_N"/>
</dbReference>
<dbReference type="GO" id="GO:0015297">
    <property type="term" value="F:antiporter activity"/>
    <property type="evidence" value="ECO:0007669"/>
    <property type="project" value="UniProtKB-KW"/>
</dbReference>
<feature type="transmembrane region" description="Helical" evidence="10">
    <location>
        <begin position="73"/>
        <end position="94"/>
    </location>
</feature>
<dbReference type="AlphaFoldDB" id="A0A975YIQ0"/>
<dbReference type="Proteomes" id="UP000694001">
    <property type="component" value="Chromosome"/>
</dbReference>
<dbReference type="GO" id="GO:0005886">
    <property type="term" value="C:plasma membrane"/>
    <property type="evidence" value="ECO:0007669"/>
    <property type="project" value="UniProtKB-SubCell"/>
</dbReference>
<keyword evidence="5 9" id="KW-0812">Transmembrane</keyword>
<feature type="transmembrane region" description="Helical" evidence="10">
    <location>
        <begin position="363"/>
        <end position="385"/>
    </location>
</feature>
<evidence type="ECO:0000259" key="13">
    <source>
        <dbReference type="Pfam" id="PF13244"/>
    </source>
</evidence>
<feature type="domain" description="NADH:quinone oxidoreductase/Mrp antiporter transmembrane" evidence="11">
    <location>
        <begin position="122"/>
        <end position="390"/>
    </location>
</feature>
<feature type="transmembrane region" description="Helical" evidence="10">
    <location>
        <begin position="681"/>
        <end position="699"/>
    </location>
</feature>
<feature type="transmembrane region" description="Helical" evidence="10">
    <location>
        <begin position="126"/>
        <end position="145"/>
    </location>
</feature>
<feature type="transmembrane region" description="Helical" evidence="10">
    <location>
        <begin position="266"/>
        <end position="287"/>
    </location>
</feature>
<organism evidence="15 16">
    <name type="scientific">Elioraea tepida</name>
    <dbReference type="NCBI Taxonomy" id="2843330"/>
    <lineage>
        <taxon>Bacteria</taxon>
        <taxon>Pseudomonadati</taxon>
        <taxon>Pseudomonadota</taxon>
        <taxon>Alphaproteobacteria</taxon>
        <taxon>Acetobacterales</taxon>
        <taxon>Elioraeaceae</taxon>
        <taxon>Elioraea</taxon>
    </lineage>
</organism>
<evidence type="ECO:0000256" key="1">
    <source>
        <dbReference type="ARBA" id="ARBA00004651"/>
    </source>
</evidence>
<evidence type="ECO:0000259" key="12">
    <source>
        <dbReference type="Pfam" id="PF00662"/>
    </source>
</evidence>
<feature type="transmembrane region" description="Helical" evidence="10">
    <location>
        <begin position="740"/>
        <end position="758"/>
    </location>
</feature>
<evidence type="ECO:0000256" key="4">
    <source>
        <dbReference type="ARBA" id="ARBA00022475"/>
    </source>
</evidence>
<feature type="transmembrane region" description="Helical" evidence="10">
    <location>
        <begin position="405"/>
        <end position="426"/>
    </location>
</feature>
<feature type="transmembrane region" description="Helical" evidence="10">
    <location>
        <begin position="593"/>
        <end position="611"/>
    </location>
</feature>
<evidence type="ECO:0000313" key="16">
    <source>
        <dbReference type="Proteomes" id="UP000694001"/>
    </source>
</evidence>
<dbReference type="RefSeq" id="WP_218284725.1">
    <property type="nucleotide sequence ID" value="NZ_CP076448.1"/>
</dbReference>
<evidence type="ECO:0000256" key="9">
    <source>
        <dbReference type="RuleBase" id="RU000320"/>
    </source>
</evidence>
<evidence type="ECO:0000256" key="6">
    <source>
        <dbReference type="ARBA" id="ARBA00022989"/>
    </source>
</evidence>
<evidence type="ECO:0000256" key="3">
    <source>
        <dbReference type="ARBA" id="ARBA00022449"/>
    </source>
</evidence>
<dbReference type="InterPro" id="IPR025383">
    <property type="entry name" value="MrpA_C/MbhD"/>
</dbReference>
<evidence type="ECO:0000259" key="11">
    <source>
        <dbReference type="Pfam" id="PF00361"/>
    </source>
</evidence>
<feature type="transmembrane region" description="Helical" evidence="10">
    <location>
        <begin position="320"/>
        <end position="342"/>
    </location>
</feature>
<accession>A0A975YIQ0</accession>